<name>A0A4Y2MBX6_ARAVE</name>
<dbReference type="Proteomes" id="UP000499080">
    <property type="component" value="Unassembled WGS sequence"/>
</dbReference>
<protein>
    <submittedName>
        <fullName evidence="1">Uncharacterized protein</fullName>
    </submittedName>
</protein>
<gene>
    <name evidence="1" type="ORF">AVEN_204552_1</name>
</gene>
<proteinExistence type="predicted"/>
<comment type="caution">
    <text evidence="1">The sequence shown here is derived from an EMBL/GenBank/DDBJ whole genome shotgun (WGS) entry which is preliminary data.</text>
</comment>
<dbReference type="AlphaFoldDB" id="A0A4Y2MBX6"/>
<organism evidence="1 2">
    <name type="scientific">Araneus ventricosus</name>
    <name type="common">Orbweaver spider</name>
    <name type="synonym">Epeira ventricosa</name>
    <dbReference type="NCBI Taxonomy" id="182803"/>
    <lineage>
        <taxon>Eukaryota</taxon>
        <taxon>Metazoa</taxon>
        <taxon>Ecdysozoa</taxon>
        <taxon>Arthropoda</taxon>
        <taxon>Chelicerata</taxon>
        <taxon>Arachnida</taxon>
        <taxon>Araneae</taxon>
        <taxon>Araneomorphae</taxon>
        <taxon>Entelegynae</taxon>
        <taxon>Araneoidea</taxon>
        <taxon>Araneidae</taxon>
        <taxon>Araneus</taxon>
    </lineage>
</organism>
<evidence type="ECO:0000313" key="1">
    <source>
        <dbReference type="EMBL" id="GBN23994.1"/>
    </source>
</evidence>
<sequence length="89" mass="10183">MLEMRLSSRIAHAGAILRLRRFPILRLIEDRGHDLAMGKAIPRIQLRPHAKQPSSLANMLHRKRNIAEVFVTRGGKKTLRPPVEDVFVL</sequence>
<accession>A0A4Y2MBX6</accession>
<keyword evidence="2" id="KW-1185">Reference proteome</keyword>
<evidence type="ECO:0000313" key="2">
    <source>
        <dbReference type="Proteomes" id="UP000499080"/>
    </source>
</evidence>
<reference evidence="1 2" key="1">
    <citation type="journal article" date="2019" name="Sci. Rep.">
        <title>Orb-weaving spider Araneus ventricosus genome elucidates the spidroin gene catalogue.</title>
        <authorList>
            <person name="Kono N."/>
            <person name="Nakamura H."/>
            <person name="Ohtoshi R."/>
            <person name="Moran D.A.P."/>
            <person name="Shinohara A."/>
            <person name="Yoshida Y."/>
            <person name="Fujiwara M."/>
            <person name="Mori M."/>
            <person name="Tomita M."/>
            <person name="Arakawa K."/>
        </authorList>
    </citation>
    <scope>NUCLEOTIDE SEQUENCE [LARGE SCALE GENOMIC DNA]</scope>
</reference>
<dbReference type="EMBL" id="BGPR01007065">
    <property type="protein sequence ID" value="GBN23994.1"/>
    <property type="molecule type" value="Genomic_DNA"/>
</dbReference>